<dbReference type="InterPro" id="IPR015815">
    <property type="entry name" value="HIBADH-related"/>
</dbReference>
<dbReference type="InterPro" id="IPR051265">
    <property type="entry name" value="HIBADH-related_NP60_sf"/>
</dbReference>
<dbReference type="InterPro" id="IPR013328">
    <property type="entry name" value="6PGD_dom2"/>
</dbReference>
<evidence type="ECO:0000313" key="5">
    <source>
        <dbReference type="EMBL" id="CDP36435.1"/>
    </source>
</evidence>
<keyword evidence="2" id="KW-0560">Oxidoreductase</keyword>
<gene>
    <name evidence="5" type="ORF">GNLVRS02_ARAD1B12936g</name>
</gene>
<dbReference type="Gene3D" id="1.10.1040.10">
    <property type="entry name" value="N-(1-d-carboxylethyl)-l-norvaline Dehydrogenase, domain 2"/>
    <property type="match status" value="1"/>
</dbReference>
<accession>A0A060T5M5</accession>
<feature type="active site" evidence="3">
    <location>
        <position position="185"/>
    </location>
</feature>
<evidence type="ECO:0000256" key="3">
    <source>
        <dbReference type="PIRSR" id="PIRSR000103-1"/>
    </source>
</evidence>
<dbReference type="GO" id="GO:0050661">
    <property type="term" value="F:NADP binding"/>
    <property type="evidence" value="ECO:0007669"/>
    <property type="project" value="InterPro"/>
</dbReference>
<dbReference type="PIRSF" id="PIRSF000103">
    <property type="entry name" value="HIBADH"/>
    <property type="match status" value="1"/>
</dbReference>
<reference evidence="5" key="1">
    <citation type="submission" date="2014-02" db="EMBL/GenBank/DDBJ databases">
        <authorList>
            <person name="Genoscope - CEA"/>
        </authorList>
    </citation>
    <scope>NUCLEOTIDE SEQUENCE</scope>
    <source>
        <strain evidence="5">LS3</strain>
    </source>
</reference>
<dbReference type="PANTHER" id="PTHR43580">
    <property type="entry name" value="OXIDOREDUCTASE GLYR1-RELATED"/>
    <property type="match status" value="1"/>
</dbReference>
<dbReference type="InterPro" id="IPR008927">
    <property type="entry name" value="6-PGluconate_DH-like_C_sf"/>
</dbReference>
<dbReference type="PROSITE" id="PS00895">
    <property type="entry name" value="3_HYDROXYISOBUT_DH"/>
    <property type="match status" value="1"/>
</dbReference>
<protein>
    <submittedName>
        <fullName evidence="5">ARAD1B12936p</fullName>
    </submittedName>
</protein>
<proteinExistence type="inferred from homology"/>
<dbReference type="AlphaFoldDB" id="A0A060T5M5"/>
<dbReference type="InterPro" id="IPR006115">
    <property type="entry name" value="6PGDH_NADP-bd"/>
</dbReference>
<dbReference type="Gene3D" id="3.40.50.720">
    <property type="entry name" value="NAD(P)-binding Rossmann-like Domain"/>
    <property type="match status" value="1"/>
</dbReference>
<reference evidence="5" key="2">
    <citation type="submission" date="2014-06" db="EMBL/GenBank/DDBJ databases">
        <title>The complete genome of Blastobotrys (Arxula) adeninivorans LS3 - a yeast of biotechnological interest.</title>
        <authorList>
            <person name="Kunze G."/>
            <person name="Gaillardin C."/>
            <person name="Czernicka M."/>
            <person name="Durrens P."/>
            <person name="Martin T."/>
            <person name="Boer E."/>
            <person name="Gabaldon T."/>
            <person name="Cruz J."/>
            <person name="Talla E."/>
            <person name="Marck C."/>
            <person name="Goffeau A."/>
            <person name="Barbe V."/>
            <person name="Baret P."/>
            <person name="Baronian K."/>
            <person name="Beier S."/>
            <person name="Bleykasten C."/>
            <person name="Bode R."/>
            <person name="Casaregola S."/>
            <person name="Despons L."/>
            <person name="Fairhead C."/>
            <person name="Giersberg M."/>
            <person name="Gierski P."/>
            <person name="Hahnel U."/>
            <person name="Hartmann A."/>
            <person name="Jankowska D."/>
            <person name="Jubin C."/>
            <person name="Jung P."/>
            <person name="Lafontaine I."/>
            <person name="Leh-Louis V."/>
            <person name="Lemaire M."/>
            <person name="Marcet-Houben M."/>
            <person name="Mascher M."/>
            <person name="Morel G."/>
            <person name="Richard G.-F."/>
            <person name="Riechen J."/>
            <person name="Sacerdot C."/>
            <person name="Sarkar A."/>
            <person name="Savel G."/>
            <person name="Schacherer J."/>
            <person name="Sherman D."/>
            <person name="Straub M.-L."/>
            <person name="Stein N."/>
            <person name="Thierry A."/>
            <person name="Trautwein-Schult A."/>
            <person name="Westhof E."/>
            <person name="Worch S."/>
            <person name="Dujon B."/>
            <person name="Souciet J.-L."/>
            <person name="Wincker P."/>
            <person name="Scholz U."/>
            <person name="Neuveglise N."/>
        </authorList>
    </citation>
    <scope>NUCLEOTIDE SEQUENCE</scope>
    <source>
        <strain evidence="5">LS3</strain>
    </source>
</reference>
<dbReference type="InterPro" id="IPR036291">
    <property type="entry name" value="NAD(P)-bd_dom_sf"/>
</dbReference>
<dbReference type="InterPro" id="IPR002204">
    <property type="entry name" value="3-OH-isobutyrate_DH-rel_CS"/>
</dbReference>
<evidence type="ECO:0000256" key="2">
    <source>
        <dbReference type="ARBA" id="ARBA00023002"/>
    </source>
</evidence>
<dbReference type="GO" id="GO:0016491">
    <property type="term" value="F:oxidoreductase activity"/>
    <property type="evidence" value="ECO:0007669"/>
    <property type="project" value="UniProtKB-KW"/>
</dbReference>
<dbReference type="PANTHER" id="PTHR43580:SF8">
    <property type="entry name" value="6-PHOSPHOGLUCONATE DEHYDROGENASE NADP-BINDING DOMAIN-CONTAINING PROTEIN-RELATED"/>
    <property type="match status" value="1"/>
</dbReference>
<dbReference type="PhylomeDB" id="A0A060T5M5"/>
<comment type="similarity">
    <text evidence="1">Belongs to the HIBADH-related family. NP60 subfamily.</text>
</comment>
<feature type="domain" description="6-phosphogluconate dehydrogenase NADP-binding" evidence="4">
    <location>
        <begin position="14"/>
        <end position="175"/>
    </location>
</feature>
<dbReference type="Pfam" id="PF03446">
    <property type="entry name" value="NAD_binding_2"/>
    <property type="match status" value="1"/>
</dbReference>
<sequence>MAILLDILDIMSEQLGFVGLGNMGIQMSQNLQKYLTANKLPNLMAYNRTAAKGEPLQALGGVLAPSISELVQKCSIVIFMMSTEDATADAIDQALTVDVKGKLLVSTATVSPEFARKLGEKVNGAGACYLSSPVFGMPTVAAAAQLIFAVSGKKEHFDRFEPYTKSMGKAQYYLGEDYGQAPLMKITGNTFILGLVELVGETMAFGESAGISSDIITRWAEDFAGPSIAKYFHKNSDGVYSPGKNGRPFFSIPNGQKDGGFAKKIADDNGASLPIMETVLSNFAELSKRPEDNLDVSAVYGLMREKAGLDFENEAVKKRGD</sequence>
<organism evidence="5">
    <name type="scientific">Blastobotrys adeninivorans</name>
    <name type="common">Yeast</name>
    <name type="synonym">Arxula adeninivorans</name>
    <dbReference type="NCBI Taxonomy" id="409370"/>
    <lineage>
        <taxon>Eukaryota</taxon>
        <taxon>Fungi</taxon>
        <taxon>Dikarya</taxon>
        <taxon>Ascomycota</taxon>
        <taxon>Saccharomycotina</taxon>
        <taxon>Dipodascomycetes</taxon>
        <taxon>Dipodascales</taxon>
        <taxon>Trichomonascaceae</taxon>
        <taxon>Blastobotrys</taxon>
    </lineage>
</organism>
<evidence type="ECO:0000256" key="1">
    <source>
        <dbReference type="ARBA" id="ARBA00007598"/>
    </source>
</evidence>
<dbReference type="EMBL" id="HG937692">
    <property type="protein sequence ID" value="CDP36435.1"/>
    <property type="molecule type" value="Genomic_DNA"/>
</dbReference>
<dbReference type="SUPFAM" id="SSF51735">
    <property type="entry name" value="NAD(P)-binding Rossmann-fold domains"/>
    <property type="match status" value="1"/>
</dbReference>
<evidence type="ECO:0000259" key="4">
    <source>
        <dbReference type="Pfam" id="PF03446"/>
    </source>
</evidence>
<name>A0A060T5M5_BLAAD</name>
<dbReference type="SUPFAM" id="SSF48179">
    <property type="entry name" value="6-phosphogluconate dehydrogenase C-terminal domain-like"/>
    <property type="match status" value="1"/>
</dbReference>